<evidence type="ECO:0000256" key="1">
    <source>
        <dbReference type="SAM" id="Phobius"/>
    </source>
</evidence>
<feature type="transmembrane region" description="Helical" evidence="1">
    <location>
        <begin position="83"/>
        <end position="105"/>
    </location>
</feature>
<keyword evidence="2" id="KW-0449">Lipoprotein</keyword>
<keyword evidence="3" id="KW-1185">Reference proteome</keyword>
<feature type="transmembrane region" description="Helical" evidence="1">
    <location>
        <begin position="15"/>
        <end position="38"/>
    </location>
</feature>
<organism evidence="2 3">
    <name type="scientific">Quisquiliibacterium transsilvanicum</name>
    <dbReference type="NCBI Taxonomy" id="1549638"/>
    <lineage>
        <taxon>Bacteria</taxon>
        <taxon>Pseudomonadati</taxon>
        <taxon>Pseudomonadota</taxon>
        <taxon>Betaproteobacteria</taxon>
        <taxon>Burkholderiales</taxon>
        <taxon>Burkholderiaceae</taxon>
        <taxon>Quisquiliibacterium</taxon>
    </lineage>
</organism>
<evidence type="ECO:0000313" key="2">
    <source>
        <dbReference type="EMBL" id="MBB5270113.1"/>
    </source>
</evidence>
<dbReference type="GO" id="GO:0016746">
    <property type="term" value="F:acyltransferase activity"/>
    <property type="evidence" value="ECO:0007669"/>
    <property type="project" value="UniProtKB-KW"/>
</dbReference>
<dbReference type="AlphaFoldDB" id="A0A7W8HF30"/>
<gene>
    <name evidence="2" type="ORF">HNQ70_000097</name>
</gene>
<dbReference type="RefSeq" id="WP_183963245.1">
    <property type="nucleotide sequence ID" value="NZ_BAABEW010000003.1"/>
</dbReference>
<dbReference type="Proteomes" id="UP000532440">
    <property type="component" value="Unassembled WGS sequence"/>
</dbReference>
<reference evidence="2 3" key="1">
    <citation type="submission" date="2020-08" db="EMBL/GenBank/DDBJ databases">
        <title>Genomic Encyclopedia of Type Strains, Phase IV (KMG-IV): sequencing the most valuable type-strain genomes for metagenomic binning, comparative biology and taxonomic classification.</title>
        <authorList>
            <person name="Goeker M."/>
        </authorList>
    </citation>
    <scope>NUCLEOTIDE SEQUENCE [LARGE SCALE GENOMIC DNA]</scope>
    <source>
        <strain evidence="2 3">DSM 29781</strain>
    </source>
</reference>
<dbReference type="EMBL" id="JACHGB010000001">
    <property type="protein sequence ID" value="MBB5270113.1"/>
    <property type="molecule type" value="Genomic_DNA"/>
</dbReference>
<sequence length="112" mass="12191">MYEIWLALNVLFEVALANLPLILFFLAIWLALTAFVVLRGRANWRGALPAALLAWVLAAGAALFGFPSLVQSSISDMRYWVDWANLIAIAAGLGGVVALFVWPFIAGMARRG</sequence>
<protein>
    <submittedName>
        <fullName evidence="2">Apolipoprotein N-acyltransferase</fullName>
    </submittedName>
</protein>
<keyword evidence="1" id="KW-1133">Transmembrane helix</keyword>
<name>A0A7W8HF30_9BURK</name>
<comment type="caution">
    <text evidence="2">The sequence shown here is derived from an EMBL/GenBank/DDBJ whole genome shotgun (WGS) entry which is preliminary data.</text>
</comment>
<keyword evidence="1" id="KW-0812">Transmembrane</keyword>
<proteinExistence type="predicted"/>
<accession>A0A7W8HF30</accession>
<evidence type="ECO:0000313" key="3">
    <source>
        <dbReference type="Proteomes" id="UP000532440"/>
    </source>
</evidence>
<keyword evidence="1" id="KW-0472">Membrane</keyword>
<feature type="transmembrane region" description="Helical" evidence="1">
    <location>
        <begin position="50"/>
        <end position="71"/>
    </location>
</feature>
<keyword evidence="2" id="KW-0012">Acyltransferase</keyword>
<keyword evidence="2" id="KW-0808">Transferase</keyword>